<proteinExistence type="predicted"/>
<evidence type="ECO:0000313" key="2">
    <source>
        <dbReference type="EMBL" id="MBY9075927.1"/>
    </source>
</evidence>
<feature type="transmembrane region" description="Helical" evidence="1">
    <location>
        <begin position="45"/>
        <end position="67"/>
    </location>
</feature>
<evidence type="ECO:0000256" key="1">
    <source>
        <dbReference type="SAM" id="Phobius"/>
    </source>
</evidence>
<organism evidence="2 3">
    <name type="scientific">Nocardioides jiangsuensis</name>
    <dbReference type="NCBI Taxonomy" id="2866161"/>
    <lineage>
        <taxon>Bacteria</taxon>
        <taxon>Bacillati</taxon>
        <taxon>Actinomycetota</taxon>
        <taxon>Actinomycetes</taxon>
        <taxon>Propionibacteriales</taxon>
        <taxon>Nocardioidaceae</taxon>
        <taxon>Nocardioides</taxon>
    </lineage>
</organism>
<dbReference type="Proteomes" id="UP000754710">
    <property type="component" value="Unassembled WGS sequence"/>
</dbReference>
<keyword evidence="1" id="KW-1133">Transmembrane helix</keyword>
<feature type="transmembrane region" description="Helical" evidence="1">
    <location>
        <begin position="12"/>
        <end position="33"/>
    </location>
</feature>
<evidence type="ECO:0000313" key="3">
    <source>
        <dbReference type="Proteomes" id="UP000754710"/>
    </source>
</evidence>
<dbReference type="RefSeq" id="WP_221025618.1">
    <property type="nucleotide sequence ID" value="NZ_JAIEZQ010000002.1"/>
</dbReference>
<keyword evidence="1" id="KW-0812">Transmembrane</keyword>
<name>A0ABS7RN22_9ACTN</name>
<sequence>MSNEGKPISSVVAVFVTVALGAVMVYLGFLLVATSLATFEADGPVVAAVGLGAIGIALVVLPIMVLLSQVRALLAHRSK</sequence>
<comment type="caution">
    <text evidence="2">The sequence shown here is derived from an EMBL/GenBank/DDBJ whole genome shotgun (WGS) entry which is preliminary data.</text>
</comment>
<protein>
    <submittedName>
        <fullName evidence="2">Uncharacterized protein</fullName>
    </submittedName>
</protein>
<gene>
    <name evidence="2" type="ORF">K1X13_13925</name>
</gene>
<reference evidence="2 3" key="1">
    <citation type="submission" date="2021-08" db="EMBL/GenBank/DDBJ databases">
        <title>Nocardioides bacterium WL0053 sp. nov., isolated from the sediment.</title>
        <authorList>
            <person name="Wang L."/>
            <person name="Zhang D."/>
            <person name="Zhang A."/>
        </authorList>
    </citation>
    <scope>NUCLEOTIDE SEQUENCE [LARGE SCALE GENOMIC DNA]</scope>
    <source>
        <strain evidence="2 3">WL0053</strain>
    </source>
</reference>
<accession>A0ABS7RN22</accession>
<keyword evidence="1" id="KW-0472">Membrane</keyword>
<dbReference type="EMBL" id="JAIEZQ010000002">
    <property type="protein sequence ID" value="MBY9075927.1"/>
    <property type="molecule type" value="Genomic_DNA"/>
</dbReference>
<keyword evidence="3" id="KW-1185">Reference proteome</keyword>